<dbReference type="SUPFAM" id="SSF69118">
    <property type="entry name" value="AhpD-like"/>
    <property type="match status" value="1"/>
</dbReference>
<dbReference type="GeneID" id="120048118"/>
<gene>
    <name evidence="7" type="primary">LOC120048118</name>
</gene>
<accession>A0A8U0QUK7</accession>
<dbReference type="PANTHER" id="PTHR12474">
    <property type="entry name" value="P53 REGULATED PA26 NUCLEAR PROTEIN SESTRIN"/>
    <property type="match status" value="1"/>
</dbReference>
<dbReference type="Gene3D" id="1.20.1290.10">
    <property type="entry name" value="AhpD-like"/>
    <property type="match status" value="1"/>
</dbReference>
<evidence type="ECO:0000256" key="2">
    <source>
        <dbReference type="ARBA" id="ARBA00008350"/>
    </source>
</evidence>
<comment type="subcellular location">
    <subcellularLocation>
        <location evidence="1">Cytoplasm</location>
    </subcellularLocation>
</comment>
<keyword evidence="6" id="KW-1185">Reference proteome</keyword>
<dbReference type="RefSeq" id="XP_038849760.1">
    <property type="nucleotide sequence ID" value="XM_038993832.1"/>
</dbReference>
<dbReference type="GO" id="GO:1901031">
    <property type="term" value="P:regulation of response to reactive oxygen species"/>
    <property type="evidence" value="ECO:0007669"/>
    <property type="project" value="InterPro"/>
</dbReference>
<evidence type="ECO:0000256" key="4">
    <source>
        <dbReference type="ARBA" id="ARBA00023002"/>
    </source>
</evidence>
<dbReference type="GO" id="GO:0070728">
    <property type="term" value="F:L-leucine binding"/>
    <property type="evidence" value="ECO:0007669"/>
    <property type="project" value="TreeGrafter"/>
</dbReference>
<comment type="catalytic activity">
    <reaction evidence="5">
        <text>a hydroperoxide + L-cysteinyl-[protein] = S-hydroxy-L-cysteinyl-[protein] + an alcohol</text>
        <dbReference type="Rhea" id="RHEA:67124"/>
        <dbReference type="Rhea" id="RHEA-COMP:10131"/>
        <dbReference type="Rhea" id="RHEA-COMP:17193"/>
        <dbReference type="ChEBI" id="CHEBI:29950"/>
        <dbReference type="ChEBI" id="CHEBI:30879"/>
        <dbReference type="ChEBI" id="CHEBI:35924"/>
        <dbReference type="ChEBI" id="CHEBI:61973"/>
    </reaction>
    <physiologicalReaction direction="left-to-right" evidence="5">
        <dbReference type="Rhea" id="RHEA:67125"/>
    </physiologicalReaction>
</comment>
<reference evidence="7" key="1">
    <citation type="submission" date="2025-08" db="UniProtKB">
        <authorList>
            <consortium name="RefSeq"/>
        </authorList>
    </citation>
    <scope>IDENTIFICATION</scope>
    <source>
        <tissue evidence="7">White muscle</tissue>
    </source>
</reference>
<dbReference type="Proteomes" id="UP000808372">
    <property type="component" value="Chromosome 5"/>
</dbReference>
<evidence type="ECO:0000256" key="3">
    <source>
        <dbReference type="ARBA" id="ARBA00022490"/>
    </source>
</evidence>
<dbReference type="KEGG" id="snh:120048118"/>
<dbReference type="InterPro" id="IPR029032">
    <property type="entry name" value="AhpD-like"/>
</dbReference>
<dbReference type="GO" id="GO:0005634">
    <property type="term" value="C:nucleus"/>
    <property type="evidence" value="ECO:0007669"/>
    <property type="project" value="InterPro"/>
</dbReference>
<name>A0A8U0QUK7_SALNM</name>
<organism evidence="6 7">
    <name type="scientific">Salvelinus namaycush</name>
    <name type="common">Lake trout</name>
    <name type="synonym">Salmo namaycush</name>
    <dbReference type="NCBI Taxonomy" id="8040"/>
    <lineage>
        <taxon>Eukaryota</taxon>
        <taxon>Metazoa</taxon>
        <taxon>Chordata</taxon>
        <taxon>Craniata</taxon>
        <taxon>Vertebrata</taxon>
        <taxon>Euteleostomi</taxon>
        <taxon>Actinopterygii</taxon>
        <taxon>Neopterygii</taxon>
        <taxon>Teleostei</taxon>
        <taxon>Protacanthopterygii</taxon>
        <taxon>Salmoniformes</taxon>
        <taxon>Salmonidae</taxon>
        <taxon>Salmoninae</taxon>
        <taxon>Salvelinus</taxon>
    </lineage>
</organism>
<dbReference type="Pfam" id="PF04636">
    <property type="entry name" value="PA26"/>
    <property type="match status" value="1"/>
</dbReference>
<sequence>MIIFMKEMDYPLRNQCQRVQNQVTKVNAEKERVSLRCMKALASRGGVDAVSQQMASHPQYLESFLRTQHYILHMDGPLPLQYRHYIAIMAAAQHHCGYLVSLHSAQFLRVGGDPLWLQGLEAVPPRLQHLDQLNKVLAHQPWLTARSHIQALLKTGEQCWSLAELVQAVVLLAHCHSLSSFVFGSGTDADPVPLHIAPNGTPPGYWLCDAANGNVSAPPPLTTPSEHTTRRRSLDSSCEMVCLKERIQKSQEEKERRGECVLHTQTLQHTDVEDEEEMIYSADPSRFITDPEFGYQEFARREEDHFQVFRVQDYSWEDHGFSLVNRLYSDIGHLLDDRFRSVTALPSSHGPDLKRAIWNYIHCMLGIRYDDYDYGEVNQLLEREMKLYIKSVACYPDATKTPLCPLSWAPLKPSERVRTPPHTNTLCIHIKLNYILELNLLENNSFVQVMWSNGMQSGHLCSVSPSTPFHLLLSLMISSSFFPSFFLSLSLLLDPCELAYNGG</sequence>
<evidence type="ECO:0000256" key="5">
    <source>
        <dbReference type="ARBA" id="ARBA00049242"/>
    </source>
</evidence>
<dbReference type="AlphaFoldDB" id="A0A8U0QUK7"/>
<dbReference type="GO" id="GO:0071233">
    <property type="term" value="P:cellular response to L-leucine"/>
    <property type="evidence" value="ECO:0007669"/>
    <property type="project" value="TreeGrafter"/>
</dbReference>
<dbReference type="GO" id="GO:1990253">
    <property type="term" value="P:cellular response to leucine starvation"/>
    <property type="evidence" value="ECO:0007669"/>
    <property type="project" value="TreeGrafter"/>
</dbReference>
<dbReference type="FunFam" id="1.20.1290.10:FF:000001">
    <property type="entry name" value="Sestrin 1"/>
    <property type="match status" value="1"/>
</dbReference>
<dbReference type="GO" id="GO:0016239">
    <property type="term" value="P:positive regulation of macroautophagy"/>
    <property type="evidence" value="ECO:0007669"/>
    <property type="project" value="TreeGrafter"/>
</dbReference>
<keyword evidence="4" id="KW-0560">Oxidoreductase</keyword>
<dbReference type="GO" id="GO:1904262">
    <property type="term" value="P:negative regulation of TORC1 signaling"/>
    <property type="evidence" value="ECO:0007669"/>
    <property type="project" value="UniProtKB-ARBA"/>
</dbReference>
<evidence type="ECO:0000256" key="1">
    <source>
        <dbReference type="ARBA" id="ARBA00004496"/>
    </source>
</evidence>
<proteinExistence type="inferred from homology"/>
<dbReference type="GO" id="GO:0016684">
    <property type="term" value="F:oxidoreductase activity, acting on peroxide as acceptor"/>
    <property type="evidence" value="ECO:0007669"/>
    <property type="project" value="TreeGrafter"/>
</dbReference>
<keyword evidence="3" id="KW-0963">Cytoplasm</keyword>
<dbReference type="InterPro" id="IPR006730">
    <property type="entry name" value="Sestrin"/>
</dbReference>
<protein>
    <submittedName>
        <fullName evidence="7">Sestrin-3-like isoform X1</fullName>
    </submittedName>
</protein>
<evidence type="ECO:0000313" key="7">
    <source>
        <dbReference type="RefSeq" id="XP_038849760.1"/>
    </source>
</evidence>
<dbReference type="GO" id="GO:0005737">
    <property type="term" value="C:cytoplasm"/>
    <property type="evidence" value="ECO:0007669"/>
    <property type="project" value="UniProtKB-SubCell"/>
</dbReference>
<evidence type="ECO:0000313" key="6">
    <source>
        <dbReference type="Proteomes" id="UP000808372"/>
    </source>
</evidence>
<dbReference type="PANTHER" id="PTHR12474:SF1">
    <property type="entry name" value="SESTRIN 3"/>
    <property type="match status" value="1"/>
</dbReference>
<comment type="similarity">
    <text evidence="2">Belongs to the sestrin family.</text>
</comment>